<dbReference type="InterPro" id="IPR022572">
    <property type="entry name" value="DNA_rep/recomb_RecO_N"/>
</dbReference>
<keyword evidence="10" id="KW-1185">Reference proteome</keyword>
<dbReference type="OrthoDB" id="9789152at2"/>
<dbReference type="EMBL" id="CM001167">
    <property type="protein sequence ID" value="EGJ70490.1"/>
    <property type="molecule type" value="Genomic_DNA"/>
</dbReference>
<dbReference type="Gene3D" id="2.40.50.140">
    <property type="entry name" value="Nucleic acid-binding proteins"/>
    <property type="match status" value="1"/>
</dbReference>
<dbReference type="InterPro" id="IPR042242">
    <property type="entry name" value="RecO_C"/>
</dbReference>
<dbReference type="SUPFAM" id="SSF50249">
    <property type="entry name" value="Nucleic acid-binding proteins"/>
    <property type="match status" value="1"/>
</dbReference>
<dbReference type="HAMAP" id="MF_00201">
    <property type="entry name" value="RecO"/>
    <property type="match status" value="1"/>
</dbReference>
<dbReference type="GO" id="GO:0006310">
    <property type="term" value="P:DNA recombination"/>
    <property type="evidence" value="ECO:0007669"/>
    <property type="project" value="UniProtKB-UniRule"/>
</dbReference>
<dbReference type="InterPro" id="IPR037278">
    <property type="entry name" value="ARFGAP/RecO"/>
</dbReference>
<evidence type="ECO:0000256" key="5">
    <source>
        <dbReference type="ARBA" id="ARBA00023204"/>
    </source>
</evidence>
<evidence type="ECO:0000256" key="3">
    <source>
        <dbReference type="ARBA" id="ARBA00022763"/>
    </source>
</evidence>
<dbReference type="STRING" id="679937.Bcop_0271"/>
<dbReference type="PANTHER" id="PTHR33991:SF1">
    <property type="entry name" value="DNA REPAIR PROTEIN RECO"/>
    <property type="match status" value="1"/>
</dbReference>
<keyword evidence="4 7" id="KW-0233">DNA recombination</keyword>
<sequence>MEEKTLGVVLKVIKYNDTTNIVDLYTECLGRCSVAVNIPKSSKARVKSNLFQPLAILDLNLSRSKKGGLYRVKDAKPHLAFQSIPYNPYKSAIAFFIAEFIYYAVKEEGESGSLFSYLMNSIQWLDESQNSYANFHLVFMMRLSLFLGLYPNIDNYTEGDYFDLLNASFISYKPTLHNNYLEPLGASHIVQLMRMNYETMYLFKLNRHDRNEILDVLSDFYKIHIPNFPELKSLDVLKELFD</sequence>
<reference evidence="9 10" key="1">
    <citation type="journal article" date="2011" name="Stand. Genomic Sci.">
        <title>Non-contiguous finished genome sequence of Bacteroides coprosuis type strain (PC139).</title>
        <authorList>
            <person name="Land M."/>
            <person name="Held B."/>
            <person name="Gronow S."/>
            <person name="Abt B."/>
            <person name="Lucas S."/>
            <person name="Del Rio T.G."/>
            <person name="Nolan M."/>
            <person name="Tice H."/>
            <person name="Cheng J.F."/>
            <person name="Pitluck S."/>
            <person name="Liolios K."/>
            <person name="Pagani I."/>
            <person name="Ivanova N."/>
            <person name="Mavromatis K."/>
            <person name="Mikhailova N."/>
            <person name="Pati A."/>
            <person name="Tapia R."/>
            <person name="Han C."/>
            <person name="Goodwin L."/>
            <person name="Chen A."/>
            <person name="Palaniappan K."/>
            <person name="Hauser L."/>
            <person name="Brambilla E.M."/>
            <person name="Rohde M."/>
            <person name="Goker M."/>
            <person name="Detter J.C."/>
            <person name="Woyke T."/>
            <person name="Bristow J."/>
            <person name="Eisen J.A."/>
            <person name="Markowitz V."/>
            <person name="Hugenholtz P."/>
            <person name="Kyrpides N.C."/>
            <person name="Klenk H.P."/>
            <person name="Lapidus A."/>
        </authorList>
    </citation>
    <scope>NUCLEOTIDE SEQUENCE [LARGE SCALE GENOMIC DNA]</scope>
    <source>
        <strain evidence="9 10">DSM 18011</strain>
    </source>
</reference>
<evidence type="ECO:0000259" key="8">
    <source>
        <dbReference type="Pfam" id="PF11967"/>
    </source>
</evidence>
<evidence type="ECO:0000256" key="2">
    <source>
        <dbReference type="ARBA" id="ARBA00021310"/>
    </source>
</evidence>
<proteinExistence type="inferred from homology"/>
<dbReference type="PANTHER" id="PTHR33991">
    <property type="entry name" value="DNA REPAIR PROTEIN RECO"/>
    <property type="match status" value="1"/>
</dbReference>
<feature type="domain" description="DNA replication/recombination mediator RecO N-terminal" evidence="8">
    <location>
        <begin position="1"/>
        <end position="77"/>
    </location>
</feature>
<gene>
    <name evidence="7" type="primary">recO</name>
    <name evidence="9" type="ORF">Bcop_0271</name>
</gene>
<dbReference type="NCBIfam" id="TIGR00613">
    <property type="entry name" value="reco"/>
    <property type="match status" value="1"/>
</dbReference>
<name>F3ZQB2_9BACE</name>
<evidence type="ECO:0000313" key="10">
    <source>
        <dbReference type="Proteomes" id="UP000018439"/>
    </source>
</evidence>
<keyword evidence="3 7" id="KW-0227">DNA damage</keyword>
<comment type="function">
    <text evidence="7">Involved in DNA repair and RecF pathway recombination.</text>
</comment>
<protein>
    <recommendedName>
        <fullName evidence="2 7">DNA repair protein RecO</fullName>
    </recommendedName>
    <alternativeName>
        <fullName evidence="6 7">Recombination protein O</fullName>
    </alternativeName>
</protein>
<evidence type="ECO:0000256" key="1">
    <source>
        <dbReference type="ARBA" id="ARBA00007452"/>
    </source>
</evidence>
<dbReference type="Pfam" id="PF02565">
    <property type="entry name" value="RecO_C"/>
    <property type="match status" value="1"/>
</dbReference>
<evidence type="ECO:0000256" key="6">
    <source>
        <dbReference type="ARBA" id="ARBA00033409"/>
    </source>
</evidence>
<dbReference type="Gene3D" id="6.20.220.20">
    <property type="entry name" value="Recombination protein O, zinc-binding domain"/>
    <property type="match status" value="1"/>
</dbReference>
<dbReference type="HOGENOM" id="CLU_087596_0_0_10"/>
<dbReference type="Pfam" id="PF11967">
    <property type="entry name" value="RecO_N"/>
    <property type="match status" value="1"/>
</dbReference>
<dbReference type="InterPro" id="IPR012340">
    <property type="entry name" value="NA-bd_OB-fold"/>
</dbReference>
<evidence type="ECO:0000313" key="9">
    <source>
        <dbReference type="EMBL" id="EGJ70490.1"/>
    </source>
</evidence>
<dbReference type="GO" id="GO:0043590">
    <property type="term" value="C:bacterial nucleoid"/>
    <property type="evidence" value="ECO:0007669"/>
    <property type="project" value="TreeGrafter"/>
</dbReference>
<keyword evidence="5 7" id="KW-0234">DNA repair</keyword>
<dbReference type="Proteomes" id="UP000018439">
    <property type="component" value="Chromosome"/>
</dbReference>
<evidence type="ECO:0000256" key="7">
    <source>
        <dbReference type="HAMAP-Rule" id="MF_00201"/>
    </source>
</evidence>
<dbReference type="InterPro" id="IPR003717">
    <property type="entry name" value="RecO"/>
</dbReference>
<dbReference type="Gene3D" id="1.20.1440.120">
    <property type="entry name" value="Recombination protein O, C-terminal domain"/>
    <property type="match status" value="1"/>
</dbReference>
<organism evidence="9 10">
    <name type="scientific">Bacteroides coprosuis DSM 18011</name>
    <dbReference type="NCBI Taxonomy" id="679937"/>
    <lineage>
        <taxon>Bacteria</taxon>
        <taxon>Pseudomonadati</taxon>
        <taxon>Bacteroidota</taxon>
        <taxon>Bacteroidia</taxon>
        <taxon>Bacteroidales</taxon>
        <taxon>Bacteroidaceae</taxon>
        <taxon>Bacteroides</taxon>
    </lineage>
</organism>
<evidence type="ECO:0000256" key="4">
    <source>
        <dbReference type="ARBA" id="ARBA00023172"/>
    </source>
</evidence>
<comment type="similarity">
    <text evidence="1 7">Belongs to the RecO family.</text>
</comment>
<dbReference type="GO" id="GO:0006302">
    <property type="term" value="P:double-strand break repair"/>
    <property type="evidence" value="ECO:0007669"/>
    <property type="project" value="TreeGrafter"/>
</dbReference>
<dbReference type="SUPFAM" id="SSF57863">
    <property type="entry name" value="ArfGap/RecO-like zinc finger"/>
    <property type="match status" value="1"/>
</dbReference>
<accession>F3ZQB2</accession>
<dbReference type="eggNOG" id="COG1381">
    <property type="taxonomic scope" value="Bacteria"/>
</dbReference>
<dbReference type="AlphaFoldDB" id="F3ZQB2"/>